<dbReference type="RefSeq" id="WP_231062797.1">
    <property type="nucleotide sequence ID" value="NZ_JAJNOR010000005.1"/>
</dbReference>
<dbReference type="GO" id="GO:0016787">
    <property type="term" value="F:hydrolase activity"/>
    <property type="evidence" value="ECO:0007669"/>
    <property type="project" value="InterPro"/>
</dbReference>
<keyword evidence="3" id="KW-1185">Reference proteome</keyword>
<protein>
    <submittedName>
        <fullName evidence="2">Amidohydrolase family protein</fullName>
    </submittedName>
</protein>
<gene>
    <name evidence="2" type="ORF">LQE92_09785</name>
</gene>
<dbReference type="Pfam" id="PF01979">
    <property type="entry name" value="Amidohydro_1"/>
    <property type="match status" value="1"/>
</dbReference>
<dbReference type="Gene3D" id="3.20.20.140">
    <property type="entry name" value="Metal-dependent hydrolases"/>
    <property type="match status" value="1"/>
</dbReference>
<dbReference type="InterPro" id="IPR051781">
    <property type="entry name" value="Metallo-dep_Hydrolase"/>
</dbReference>
<dbReference type="AlphaFoldDB" id="A0AAP2RIP5"/>
<dbReference type="Proteomes" id="UP001299265">
    <property type="component" value="Unassembled WGS sequence"/>
</dbReference>
<comment type="caution">
    <text evidence="2">The sequence shown here is derived from an EMBL/GenBank/DDBJ whole genome shotgun (WGS) entry which is preliminary data.</text>
</comment>
<organism evidence="2 3">
    <name type="scientific">Lientehia hominis</name>
    <dbReference type="NCBI Taxonomy" id="2897778"/>
    <lineage>
        <taxon>Bacteria</taxon>
        <taxon>Bacillati</taxon>
        <taxon>Bacillota</taxon>
        <taxon>Clostridia</taxon>
        <taxon>Lachnospirales</taxon>
        <taxon>Lachnospiraceae</taxon>
        <taxon>Lientehia</taxon>
    </lineage>
</organism>
<dbReference type="InterPro" id="IPR006680">
    <property type="entry name" value="Amidohydro-rel"/>
</dbReference>
<proteinExistence type="predicted"/>
<evidence type="ECO:0000259" key="1">
    <source>
        <dbReference type="Pfam" id="PF01979"/>
    </source>
</evidence>
<dbReference type="InterPro" id="IPR032466">
    <property type="entry name" value="Metal_Hydrolase"/>
</dbReference>
<dbReference type="PANTHER" id="PTHR43135">
    <property type="entry name" value="ALPHA-D-RIBOSE 1-METHYLPHOSPHONATE 5-TRIPHOSPHATE DIPHOSPHATASE"/>
    <property type="match status" value="1"/>
</dbReference>
<dbReference type="PANTHER" id="PTHR43135:SF3">
    <property type="entry name" value="ALPHA-D-RIBOSE 1-METHYLPHOSPHONATE 5-TRIPHOSPHATE DIPHOSPHATASE"/>
    <property type="match status" value="1"/>
</dbReference>
<accession>A0AAP2RIP5</accession>
<name>A0AAP2RIP5_9FIRM</name>
<sequence>MKMPISALGWETRETGYSGPSDMERKRQSMFGECHGHIFMNGVNYKDAVARHKNGVDKEEVKKRLEEYRRSGISFFREGGDYLGVSSFAAEIAEDYGIDYRTPVFAIHKKGHYGSIVGLEYDTLPDFAALVKKAGREGADFIKIMFSGLLDFNTYGRITGTGLELSEMRELVHICHEEGFSAMVHVNSAQTVYDAIVSGADSIEHGAYMTDRELELLAGRETVWVPTVAPAGNLRGTGRFDEKTVDAIVRMQINNVRKAIVLGVHVALGSDAGAVTVPHCTGLFDEYKYLLEAADGDKERLDHVLARSEDIVKRKFRRGY</sequence>
<dbReference type="EMBL" id="JAJNOR010000005">
    <property type="protein sequence ID" value="MCD2492917.1"/>
    <property type="molecule type" value="Genomic_DNA"/>
</dbReference>
<evidence type="ECO:0000313" key="3">
    <source>
        <dbReference type="Proteomes" id="UP001299265"/>
    </source>
</evidence>
<feature type="domain" description="Amidohydrolase-related" evidence="1">
    <location>
        <begin position="129"/>
        <end position="291"/>
    </location>
</feature>
<reference evidence="2 3" key="1">
    <citation type="submission" date="2021-11" db="EMBL/GenBank/DDBJ databases">
        <title>Lacrimispora sp. nov. NSJ-141 isolated from human feces.</title>
        <authorList>
            <person name="Abdugheni R."/>
        </authorList>
    </citation>
    <scope>NUCLEOTIDE SEQUENCE [LARGE SCALE GENOMIC DNA]</scope>
    <source>
        <strain evidence="2 3">NSJ-141</strain>
    </source>
</reference>
<evidence type="ECO:0000313" key="2">
    <source>
        <dbReference type="EMBL" id="MCD2492917.1"/>
    </source>
</evidence>
<dbReference type="SUPFAM" id="SSF51556">
    <property type="entry name" value="Metallo-dependent hydrolases"/>
    <property type="match status" value="1"/>
</dbReference>